<evidence type="ECO:0000313" key="2">
    <source>
        <dbReference type="EnsemblPlants" id="Kaladp0060s0463.1.v1.1.CDS.1"/>
    </source>
</evidence>
<feature type="transmembrane region" description="Helical" evidence="1">
    <location>
        <begin position="55"/>
        <end position="76"/>
    </location>
</feature>
<accession>A0A7N0UEI0</accession>
<evidence type="ECO:0000313" key="3">
    <source>
        <dbReference type="Proteomes" id="UP000594263"/>
    </source>
</evidence>
<evidence type="ECO:0000256" key="1">
    <source>
        <dbReference type="SAM" id="Phobius"/>
    </source>
</evidence>
<name>A0A7N0UEI0_KALFE</name>
<proteinExistence type="predicted"/>
<dbReference type="EnsemblPlants" id="Kaladp0060s0463.1.v1.1">
    <property type="protein sequence ID" value="Kaladp0060s0463.1.v1.1.CDS.1"/>
    <property type="gene ID" value="Kaladp0060s0463.v1.1"/>
</dbReference>
<organism evidence="2 3">
    <name type="scientific">Kalanchoe fedtschenkoi</name>
    <name type="common">Lavender scallops</name>
    <name type="synonym">South American air plant</name>
    <dbReference type="NCBI Taxonomy" id="63787"/>
    <lineage>
        <taxon>Eukaryota</taxon>
        <taxon>Viridiplantae</taxon>
        <taxon>Streptophyta</taxon>
        <taxon>Embryophyta</taxon>
        <taxon>Tracheophyta</taxon>
        <taxon>Spermatophyta</taxon>
        <taxon>Magnoliopsida</taxon>
        <taxon>eudicotyledons</taxon>
        <taxon>Gunneridae</taxon>
        <taxon>Pentapetalae</taxon>
        <taxon>Saxifragales</taxon>
        <taxon>Crassulaceae</taxon>
        <taxon>Kalanchoe</taxon>
    </lineage>
</organism>
<reference evidence="2" key="1">
    <citation type="submission" date="2021-01" db="UniProtKB">
        <authorList>
            <consortium name="EnsemblPlants"/>
        </authorList>
    </citation>
    <scope>IDENTIFICATION</scope>
</reference>
<keyword evidence="1" id="KW-1133">Transmembrane helix</keyword>
<keyword evidence="1" id="KW-0812">Transmembrane</keyword>
<keyword evidence="3" id="KW-1185">Reference proteome</keyword>
<dbReference type="Proteomes" id="UP000594263">
    <property type="component" value="Unplaced"/>
</dbReference>
<dbReference type="AlphaFoldDB" id="A0A7N0UEI0"/>
<protein>
    <submittedName>
        <fullName evidence="2">Uncharacterized protein</fullName>
    </submittedName>
</protein>
<sequence>MRMPASANMFLVSSNILKVPVKQPAERNSWKQCFLWTHLVATCRPPSYVQPKVTVSLLVFYYSDLVDLPLFFFFVFMKLKNIGEDSSSVGYFSEA</sequence>
<dbReference type="Gramene" id="Kaladp0060s0463.1.v1.1">
    <property type="protein sequence ID" value="Kaladp0060s0463.1.v1.1.CDS.1"/>
    <property type="gene ID" value="Kaladp0060s0463.v1.1"/>
</dbReference>
<keyword evidence="1" id="KW-0472">Membrane</keyword>